<feature type="domain" description="Arsenosugar biosynthesis radical SAM protein ArsS-like C-terminal" evidence="6">
    <location>
        <begin position="211"/>
        <end position="352"/>
    </location>
</feature>
<dbReference type="SFLD" id="SFLDS00029">
    <property type="entry name" value="Radical_SAM"/>
    <property type="match status" value="1"/>
</dbReference>
<sequence>MRVRDVRMRATARRSEKRVLRDRQSEDIMRGVRSFESFVDRKTFNRKTPEILQLNIGLYCNQACSHCHVDSSPQRTEMMSLETARRVLSLLPSSPSVTTLDLTGGAPELCESFRYLVEGATAMGVKVLDRCNLTVLSEPGQEDLGRFLADHQVQVVASLPCYSESNVDEQRGKGVFERSIDGLKQLNDLGYGVEGTGLELQLVYNPNGAFLAPEEKKLEEAYKSELGKCYGIEFTRLLCLNNMPVKRYADYLMRQGDLERYMNLLVDNFNPKAVDGLMCRNLFSVGWDGRIFDCDFNQQLDLPIRGKGKASSGGGLTVFDIDSLEELASTPIVLGQHCFGCTAGSGSSCSGATS</sequence>
<evidence type="ECO:0000259" key="5">
    <source>
        <dbReference type="Pfam" id="PF04055"/>
    </source>
</evidence>
<keyword evidence="8" id="KW-1185">Reference proteome</keyword>
<dbReference type="InterPro" id="IPR058240">
    <property type="entry name" value="rSAM_sf"/>
</dbReference>
<dbReference type="GO" id="GO:0051536">
    <property type="term" value="F:iron-sulfur cluster binding"/>
    <property type="evidence" value="ECO:0007669"/>
    <property type="project" value="UniProtKB-KW"/>
</dbReference>
<reference evidence="7 8" key="1">
    <citation type="submission" date="2024-03" db="EMBL/GenBank/DDBJ databases">
        <title>Complete genome sequence of the green alga Chloropicon roscoffensis RCC1871.</title>
        <authorList>
            <person name="Lemieux C."/>
            <person name="Pombert J.-F."/>
            <person name="Otis C."/>
            <person name="Turmel M."/>
        </authorList>
    </citation>
    <scope>NUCLEOTIDE SEQUENCE [LARGE SCALE GENOMIC DNA]</scope>
    <source>
        <strain evidence="7 8">RCC1871</strain>
    </source>
</reference>
<dbReference type="GO" id="GO:0003824">
    <property type="term" value="F:catalytic activity"/>
    <property type="evidence" value="ECO:0007669"/>
    <property type="project" value="InterPro"/>
</dbReference>
<dbReference type="Pfam" id="PF12345">
    <property type="entry name" value="DUF3641"/>
    <property type="match status" value="1"/>
</dbReference>
<dbReference type="CDD" id="cd01335">
    <property type="entry name" value="Radical_SAM"/>
    <property type="match status" value="1"/>
</dbReference>
<protein>
    <submittedName>
        <fullName evidence="7">Radical SAM/Cys-rich domain-containing protein</fullName>
    </submittedName>
</protein>
<evidence type="ECO:0000256" key="3">
    <source>
        <dbReference type="ARBA" id="ARBA00023004"/>
    </source>
</evidence>
<keyword evidence="4" id="KW-0411">Iron-sulfur</keyword>
<evidence type="ECO:0000256" key="4">
    <source>
        <dbReference type="ARBA" id="ARBA00023014"/>
    </source>
</evidence>
<keyword evidence="2" id="KW-0479">Metal-binding</keyword>
<dbReference type="EMBL" id="CP151514">
    <property type="protein sequence ID" value="WZN66066.1"/>
    <property type="molecule type" value="Genomic_DNA"/>
</dbReference>
<dbReference type="InterPro" id="IPR024521">
    <property type="entry name" value="ArsS-like_C"/>
</dbReference>
<dbReference type="GO" id="GO:0046872">
    <property type="term" value="F:metal ion binding"/>
    <property type="evidence" value="ECO:0007669"/>
    <property type="project" value="UniProtKB-KW"/>
</dbReference>
<dbReference type="AlphaFoldDB" id="A0AAX4PJM3"/>
<evidence type="ECO:0000256" key="2">
    <source>
        <dbReference type="ARBA" id="ARBA00022723"/>
    </source>
</evidence>
<dbReference type="InterPro" id="IPR007197">
    <property type="entry name" value="rSAM"/>
</dbReference>
<dbReference type="NCBIfam" id="TIGR04167">
    <property type="entry name" value="rSAM_SeCys"/>
    <property type="match status" value="1"/>
</dbReference>
<organism evidence="7 8">
    <name type="scientific">Chloropicon roscoffensis</name>
    <dbReference type="NCBI Taxonomy" id="1461544"/>
    <lineage>
        <taxon>Eukaryota</taxon>
        <taxon>Viridiplantae</taxon>
        <taxon>Chlorophyta</taxon>
        <taxon>Chloropicophyceae</taxon>
        <taxon>Chloropicales</taxon>
        <taxon>Chloropicaceae</taxon>
        <taxon>Chloropicon</taxon>
    </lineage>
</organism>
<dbReference type="InterPro" id="IPR013785">
    <property type="entry name" value="Aldolase_TIM"/>
</dbReference>
<evidence type="ECO:0000256" key="1">
    <source>
        <dbReference type="ARBA" id="ARBA00022691"/>
    </source>
</evidence>
<dbReference type="Pfam" id="PF04055">
    <property type="entry name" value="Radical_SAM"/>
    <property type="match status" value="1"/>
</dbReference>
<dbReference type="InterPro" id="IPR026351">
    <property type="entry name" value="rSAM_ArsS-like"/>
</dbReference>
<dbReference type="SUPFAM" id="SSF102114">
    <property type="entry name" value="Radical SAM enzymes"/>
    <property type="match status" value="1"/>
</dbReference>
<feature type="domain" description="Radical SAM core" evidence="5">
    <location>
        <begin position="55"/>
        <end position="193"/>
    </location>
</feature>
<accession>A0AAX4PJM3</accession>
<evidence type="ECO:0000313" key="7">
    <source>
        <dbReference type="EMBL" id="WZN66066.1"/>
    </source>
</evidence>
<dbReference type="Gene3D" id="3.20.20.70">
    <property type="entry name" value="Aldolase class I"/>
    <property type="match status" value="1"/>
</dbReference>
<dbReference type="PANTHER" id="PTHR43728">
    <property type="entry name" value="SLR0304 PROTEIN"/>
    <property type="match status" value="1"/>
</dbReference>
<gene>
    <name evidence="7" type="ORF">HKI87_14g76290</name>
</gene>
<evidence type="ECO:0000259" key="6">
    <source>
        <dbReference type="Pfam" id="PF12345"/>
    </source>
</evidence>
<dbReference type="SFLD" id="SFLDG01067">
    <property type="entry name" value="SPASM/twitch_domain_containing"/>
    <property type="match status" value="1"/>
</dbReference>
<name>A0AAX4PJM3_9CHLO</name>
<keyword evidence="3" id="KW-0408">Iron</keyword>
<keyword evidence="1" id="KW-0949">S-adenosyl-L-methionine</keyword>
<evidence type="ECO:0000313" key="8">
    <source>
        <dbReference type="Proteomes" id="UP001472866"/>
    </source>
</evidence>
<dbReference type="PANTHER" id="PTHR43728:SF1">
    <property type="entry name" value="FE-S OXIDOREDUCTASE"/>
    <property type="match status" value="1"/>
</dbReference>
<proteinExistence type="predicted"/>
<dbReference type="Proteomes" id="UP001472866">
    <property type="component" value="Chromosome 14"/>
</dbReference>